<protein>
    <submittedName>
        <fullName evidence="2">Pentatricopeptide repeat-containing protein</fullName>
    </submittedName>
</protein>
<dbReference type="Proteomes" id="UP001219518">
    <property type="component" value="Unassembled WGS sequence"/>
</dbReference>
<comment type="caution">
    <text evidence="2">The sequence shown here is derived from an EMBL/GenBank/DDBJ whole genome shotgun (WGS) entry which is preliminary data.</text>
</comment>
<sequence length="374" mass="44267">MPQIRTSKAYKREKHREIQRKYCIKWKDAVNKRQKLLMRSRHAKFRHGLDDDELKLHRRRNQEAVERHRVLGSNTQRKSEQNQWTKYEKQYEHEIRQYYAHVCNCCGRLMRESQLKLLDRRALVGSKEFLDSIFWISKTDVSKFCRYCCTYIEKIKTPPLSLCNGLEFPKVDKKIAKLNRVEERLLAPRHIFQTIWTFQGPNGQYKTKGGIVNVPIDIDTTVKSLPRNVNDSHMIHVRVARKMEYVRDYMSGIVRPKLLYDAAKKFVTKPLPREEHIQLNENWVLNNNCNEDMYPSDDEEFVRNTIYETMLTSDNLSSAFNGLLDEGFRIAPAEGYVPTSILFDENCEYLAFPKVFGGFKMSPEYHHMFTCLHG</sequence>
<gene>
    <name evidence="2" type="ORF">KUF71_009599</name>
</gene>
<accession>A0AAE1HFB8</accession>
<dbReference type="EMBL" id="JAHWGI010000994">
    <property type="protein sequence ID" value="KAK3920312.1"/>
    <property type="molecule type" value="Genomic_DNA"/>
</dbReference>
<evidence type="ECO:0000313" key="2">
    <source>
        <dbReference type="EMBL" id="KAK3920312.1"/>
    </source>
</evidence>
<name>A0AAE1HFB8_9NEOP</name>
<keyword evidence="3" id="KW-1185">Reference proteome</keyword>
<dbReference type="InterPro" id="IPR046700">
    <property type="entry name" value="DUF6570"/>
</dbReference>
<reference evidence="2" key="1">
    <citation type="submission" date="2021-07" db="EMBL/GenBank/DDBJ databases">
        <authorList>
            <person name="Catto M.A."/>
            <person name="Jacobson A."/>
            <person name="Kennedy G."/>
            <person name="Labadie P."/>
            <person name="Hunt B.G."/>
            <person name="Srinivasan R."/>
        </authorList>
    </citation>
    <scope>NUCLEOTIDE SEQUENCE</scope>
    <source>
        <strain evidence="2">PL_HMW_Pooled</strain>
        <tissue evidence="2">Head</tissue>
    </source>
</reference>
<reference evidence="2" key="2">
    <citation type="journal article" date="2023" name="BMC Genomics">
        <title>Pest status, molecular evolution, and epigenetic factors derived from the genome assembly of Frankliniella fusca, a thysanopteran phytovirus vector.</title>
        <authorList>
            <person name="Catto M.A."/>
            <person name="Labadie P.E."/>
            <person name="Jacobson A.L."/>
            <person name="Kennedy G.G."/>
            <person name="Srinivasan R."/>
            <person name="Hunt B.G."/>
        </authorList>
    </citation>
    <scope>NUCLEOTIDE SEQUENCE</scope>
    <source>
        <strain evidence="2">PL_HMW_Pooled</strain>
    </source>
</reference>
<dbReference type="Pfam" id="PF20209">
    <property type="entry name" value="DUF6570"/>
    <property type="match status" value="1"/>
</dbReference>
<evidence type="ECO:0000313" key="3">
    <source>
        <dbReference type="Proteomes" id="UP001219518"/>
    </source>
</evidence>
<evidence type="ECO:0000259" key="1">
    <source>
        <dbReference type="Pfam" id="PF20209"/>
    </source>
</evidence>
<dbReference type="AlphaFoldDB" id="A0AAE1HFB8"/>
<feature type="domain" description="DUF6570" evidence="1">
    <location>
        <begin position="156"/>
        <end position="263"/>
    </location>
</feature>
<organism evidence="2 3">
    <name type="scientific">Frankliniella fusca</name>
    <dbReference type="NCBI Taxonomy" id="407009"/>
    <lineage>
        <taxon>Eukaryota</taxon>
        <taxon>Metazoa</taxon>
        <taxon>Ecdysozoa</taxon>
        <taxon>Arthropoda</taxon>
        <taxon>Hexapoda</taxon>
        <taxon>Insecta</taxon>
        <taxon>Pterygota</taxon>
        <taxon>Neoptera</taxon>
        <taxon>Paraneoptera</taxon>
        <taxon>Thysanoptera</taxon>
        <taxon>Terebrantia</taxon>
        <taxon>Thripoidea</taxon>
        <taxon>Thripidae</taxon>
        <taxon>Frankliniella</taxon>
    </lineage>
</organism>
<proteinExistence type="predicted"/>